<keyword evidence="1" id="KW-0812">Transmembrane</keyword>
<keyword evidence="1" id="KW-0472">Membrane</keyword>
<gene>
    <name evidence="2" type="ORF">QO014_002381</name>
</gene>
<organism evidence="2 3">
    <name type="scientific">Kaistia dalseonensis</name>
    <dbReference type="NCBI Taxonomy" id="410840"/>
    <lineage>
        <taxon>Bacteria</taxon>
        <taxon>Pseudomonadati</taxon>
        <taxon>Pseudomonadota</taxon>
        <taxon>Alphaproteobacteria</taxon>
        <taxon>Hyphomicrobiales</taxon>
        <taxon>Kaistiaceae</taxon>
        <taxon>Kaistia</taxon>
    </lineage>
</organism>
<proteinExistence type="predicted"/>
<keyword evidence="1" id="KW-1133">Transmembrane helix</keyword>
<keyword evidence="3" id="KW-1185">Reference proteome</keyword>
<name>A0ABU0H6R1_9HYPH</name>
<evidence type="ECO:0000256" key="1">
    <source>
        <dbReference type="SAM" id="Phobius"/>
    </source>
</evidence>
<evidence type="ECO:0000313" key="3">
    <source>
        <dbReference type="Proteomes" id="UP001241603"/>
    </source>
</evidence>
<accession>A0ABU0H6R1</accession>
<comment type="caution">
    <text evidence="2">The sequence shown here is derived from an EMBL/GenBank/DDBJ whole genome shotgun (WGS) entry which is preliminary data.</text>
</comment>
<sequence length="32" mass="3618">MTLWLSTTFWLSVTLKAAALFTLTCLLWTALT</sequence>
<dbReference type="EMBL" id="JAUSVO010000003">
    <property type="protein sequence ID" value="MDQ0437989.1"/>
    <property type="molecule type" value="Genomic_DNA"/>
</dbReference>
<protein>
    <submittedName>
        <fullName evidence="2">Uncharacterized protein</fullName>
    </submittedName>
</protein>
<dbReference type="Proteomes" id="UP001241603">
    <property type="component" value="Unassembled WGS sequence"/>
</dbReference>
<evidence type="ECO:0000313" key="2">
    <source>
        <dbReference type="EMBL" id="MDQ0437989.1"/>
    </source>
</evidence>
<reference evidence="2 3" key="1">
    <citation type="submission" date="2023-07" db="EMBL/GenBank/DDBJ databases">
        <title>Genomic Encyclopedia of Type Strains, Phase IV (KMG-IV): sequencing the most valuable type-strain genomes for metagenomic binning, comparative biology and taxonomic classification.</title>
        <authorList>
            <person name="Goeker M."/>
        </authorList>
    </citation>
    <scope>NUCLEOTIDE SEQUENCE [LARGE SCALE GENOMIC DNA]</scope>
    <source>
        <strain evidence="2 3">B6-8</strain>
    </source>
</reference>
<feature type="transmembrane region" description="Helical" evidence="1">
    <location>
        <begin position="9"/>
        <end position="31"/>
    </location>
</feature>